<keyword evidence="2" id="KW-0732">Signal</keyword>
<feature type="region of interest" description="Disordered" evidence="1">
    <location>
        <begin position="24"/>
        <end position="43"/>
    </location>
</feature>
<proteinExistence type="predicted"/>
<reference evidence="4" key="1">
    <citation type="journal article" date="2019" name="Int. J. Syst. Evol. Microbiol.">
        <title>The Global Catalogue of Microorganisms (GCM) 10K type strain sequencing project: providing services to taxonomists for standard genome sequencing and annotation.</title>
        <authorList>
            <consortium name="The Broad Institute Genomics Platform"/>
            <consortium name="The Broad Institute Genome Sequencing Center for Infectious Disease"/>
            <person name="Wu L."/>
            <person name="Ma J."/>
        </authorList>
    </citation>
    <scope>NUCLEOTIDE SEQUENCE [LARGE SCALE GENOMIC DNA]</scope>
    <source>
        <strain evidence="4">JCM 14545</strain>
    </source>
</reference>
<dbReference type="Proteomes" id="UP001501116">
    <property type="component" value="Unassembled WGS sequence"/>
</dbReference>
<dbReference type="RefSeq" id="WP_344413669.1">
    <property type="nucleotide sequence ID" value="NZ_BAAANN010000003.1"/>
</dbReference>
<evidence type="ECO:0000256" key="2">
    <source>
        <dbReference type="SAM" id="SignalP"/>
    </source>
</evidence>
<feature type="signal peptide" evidence="2">
    <location>
        <begin position="1"/>
        <end position="24"/>
    </location>
</feature>
<gene>
    <name evidence="3" type="ORF">GCM10009754_08830</name>
</gene>
<feature type="chain" id="PRO_5045949000" evidence="2">
    <location>
        <begin position="25"/>
        <end position="136"/>
    </location>
</feature>
<evidence type="ECO:0000256" key="1">
    <source>
        <dbReference type="SAM" id="MobiDB-lite"/>
    </source>
</evidence>
<sequence>MDSQRFAVGLAVLVALGAGTASSAASEHGLRPGKPPEPAAVVPPGRDFTLTVGQEAAIAGRDLAVRFTRLVSDSRCPPRMQCIWQGEAIARFVVRGHAGSATADLHTGARGGPRDVGTVELVSVSQDGRQATVRAD</sequence>
<protein>
    <submittedName>
        <fullName evidence="3">Uncharacterized protein</fullName>
    </submittedName>
</protein>
<keyword evidence="4" id="KW-1185">Reference proteome</keyword>
<evidence type="ECO:0000313" key="3">
    <source>
        <dbReference type="EMBL" id="GAA1943656.1"/>
    </source>
</evidence>
<name>A0ABP5BFG7_9PSEU</name>
<evidence type="ECO:0000313" key="4">
    <source>
        <dbReference type="Proteomes" id="UP001501116"/>
    </source>
</evidence>
<organism evidence="3 4">
    <name type="scientific">Amycolatopsis minnesotensis</name>
    <dbReference type="NCBI Taxonomy" id="337894"/>
    <lineage>
        <taxon>Bacteria</taxon>
        <taxon>Bacillati</taxon>
        <taxon>Actinomycetota</taxon>
        <taxon>Actinomycetes</taxon>
        <taxon>Pseudonocardiales</taxon>
        <taxon>Pseudonocardiaceae</taxon>
        <taxon>Amycolatopsis</taxon>
    </lineage>
</organism>
<dbReference type="EMBL" id="BAAANN010000003">
    <property type="protein sequence ID" value="GAA1943656.1"/>
    <property type="molecule type" value="Genomic_DNA"/>
</dbReference>
<accession>A0ABP5BFG7</accession>
<comment type="caution">
    <text evidence="3">The sequence shown here is derived from an EMBL/GenBank/DDBJ whole genome shotgun (WGS) entry which is preliminary data.</text>
</comment>